<sequence>MEQSSAQNQMPGLPHAGAPQGVPSADYWASLDALYPDPQLQSQSAPPSQQQNPSVQQQQAPMGITWDHPVFQQQQQRGQQQQNPLTPQSDPSHGIYSSIPPPSWQSNPLQTPARYGSSPQYQSHQQPPQYQQGQMTFASGISPSDSSTFPSFSFQPGYFHSQQLPLQDTFPSRTPRPQHQQQPRQPQLQPQPQHQQQQQQPGYSTGAPHSSMQYSMPSGFSQDLLSNTIDLTNDDYTNTDAGVSHQTIDPSFLNEMARSSNVAHTLPNNFSFGGSVDYERPDGLFNYFQNDLSVQPQLSTLHNTGVTQMGELAPRPAGVPHQPLAPAPKKVQAKKATQAKKTGVKGQKKHREESDSGSSDESDLEVEPEPSPLPAVRSNEPLEAAHYDTIQAVWSPRNLRVSAEKVKASLVAFKDVVKGLRDGWKDQVQAMKSAENQGDNDKATKIKHAVALQRRIMEKIISTTLETGHPVIVEKIGEHPVTLSVFYSFLADRFQAADLEGSLTLNLLKLLARFVTVDEELLQKTNMAKLLPRFVKKGTPAIKELAQTVLDNAAASSKRKQSNSKPIKEESHAKRDSPSVEIVGVKRPRDSESNSQPAMKRMVVTSNPKETAKPTSVPNGPVKRAVEGSLNLKSTTNPIAPRPKAPIAPPKPTVIFGALSSASKRLGTTNAERKAAQAAAKSTPPPETKDKPAAPAPKPAFSFGDLMADLNKPKQAVVPKPAEEQPPETEEERQKRLRKEARRKLRVKWKPEESLTEIRLFTHDPDEELGPGDGSMRGMGDVKGEGSVLKLHKEMEELEEDDLGGIRETILNPYTSLSQILIESADMKSANFIKRGGDELPVSTEKTAQDQREATTLMVFHASPADVPSTPKEPPTADPNESVAEVIPFGEIPDNIKARQERYFDYVNPKPVVAAAPDPAPVQPAAASNPGFDLPNLLKLIKAGTPQQQSTPPPQPQPAPQQAPMTDLERTINMFRQQQQQQVQPSIPPVPQIPQIPATQPLALPGGVDFQQLMSVMQQFQQGTGFPQPQMPQSQPQMQPNLGAMFSQFAGLNQQAGPSTQGYEDPERKRMRDSGQYDDPNDSQWNRGKRTKANDPKPYKVGLVACRFWKEGKCRKGDNCTFRHDS</sequence>
<dbReference type="PROSITE" id="PS50103">
    <property type="entry name" value="ZF_C3H1"/>
    <property type="match status" value="1"/>
</dbReference>
<feature type="region of interest" description="Disordered" evidence="5">
    <location>
        <begin position="1"/>
        <end position="221"/>
    </location>
</feature>
<feature type="compositionally biased region" description="Polar residues" evidence="5">
    <location>
        <begin position="207"/>
        <end position="221"/>
    </location>
</feature>
<feature type="compositionally biased region" description="Acidic residues" evidence="5">
    <location>
        <begin position="358"/>
        <end position="368"/>
    </location>
</feature>
<dbReference type="InterPro" id="IPR036855">
    <property type="entry name" value="Znf_CCCH_sf"/>
</dbReference>
<reference evidence="8" key="1">
    <citation type="submission" date="2015-09" db="EMBL/GenBank/DDBJ databases">
        <authorList>
            <person name="Fill T.P."/>
            <person name="Baretta J.F."/>
            <person name="de Almeida L.G."/>
            <person name="Rocha M."/>
            <person name="de Souza D.H."/>
            <person name="Malavazi I."/>
            <person name="Cerdeira L.T."/>
            <person name="Hong H."/>
            <person name="Samborskyy M."/>
            <person name="de Vasconcelos A.T."/>
            <person name="Leadlay P."/>
            <person name="Rodrigues-Filho E."/>
        </authorList>
    </citation>
    <scope>NUCLEOTIDE SEQUENCE [LARGE SCALE GENOMIC DNA]</scope>
    <source>
        <strain evidence="8">LaBioMMi 136</strain>
    </source>
</reference>
<evidence type="ECO:0000256" key="3">
    <source>
        <dbReference type="ARBA" id="ARBA00022833"/>
    </source>
</evidence>
<protein>
    <submittedName>
        <fullName evidence="7">C-x8-C-x5-C-x3-H type zinc finger protein</fullName>
    </submittedName>
</protein>
<feature type="region of interest" description="Disordered" evidence="5">
    <location>
        <begin position="553"/>
        <end position="623"/>
    </location>
</feature>
<feature type="zinc finger region" description="C3H1-type" evidence="4">
    <location>
        <begin position="1100"/>
        <end position="1126"/>
    </location>
</feature>
<feature type="compositionally biased region" description="Polar residues" evidence="5">
    <location>
        <begin position="1"/>
        <end position="10"/>
    </location>
</feature>
<feature type="compositionally biased region" description="Basic and acidic residues" evidence="5">
    <location>
        <begin position="566"/>
        <end position="578"/>
    </location>
</feature>
<dbReference type="Proteomes" id="UP000190744">
    <property type="component" value="Unassembled WGS sequence"/>
</dbReference>
<feature type="compositionally biased region" description="Polar residues" evidence="5">
    <location>
        <begin position="160"/>
        <end position="172"/>
    </location>
</feature>
<dbReference type="Gene3D" id="4.10.1000.10">
    <property type="entry name" value="Zinc finger, CCCH-type"/>
    <property type="match status" value="1"/>
</dbReference>
<evidence type="ECO:0000313" key="7">
    <source>
        <dbReference type="EMBL" id="OOQ83705.1"/>
    </source>
</evidence>
<dbReference type="AlphaFoldDB" id="A0A1S9RE61"/>
<keyword evidence="1 4" id="KW-0479">Metal-binding</keyword>
<keyword evidence="3 4" id="KW-0862">Zinc</keyword>
<organism evidence="7 8">
    <name type="scientific">Penicillium brasilianum</name>
    <dbReference type="NCBI Taxonomy" id="104259"/>
    <lineage>
        <taxon>Eukaryota</taxon>
        <taxon>Fungi</taxon>
        <taxon>Dikarya</taxon>
        <taxon>Ascomycota</taxon>
        <taxon>Pezizomycotina</taxon>
        <taxon>Eurotiomycetes</taxon>
        <taxon>Eurotiomycetidae</taxon>
        <taxon>Eurotiales</taxon>
        <taxon>Aspergillaceae</taxon>
        <taxon>Penicillium</taxon>
    </lineage>
</organism>
<evidence type="ECO:0000256" key="4">
    <source>
        <dbReference type="PROSITE-ProRule" id="PRU00723"/>
    </source>
</evidence>
<feature type="domain" description="C3H1-type" evidence="6">
    <location>
        <begin position="1100"/>
        <end position="1126"/>
    </location>
</feature>
<feature type="region of interest" description="Disordered" evidence="5">
    <location>
        <begin position="760"/>
        <end position="783"/>
    </location>
</feature>
<comment type="caution">
    <text evidence="7">The sequence shown here is derived from an EMBL/GenBank/DDBJ whole genome shotgun (WGS) entry which is preliminary data.</text>
</comment>
<keyword evidence="2 4" id="KW-0863">Zinc-finger</keyword>
<evidence type="ECO:0000313" key="8">
    <source>
        <dbReference type="Proteomes" id="UP000190744"/>
    </source>
</evidence>
<feature type="region of interest" description="Disordered" evidence="5">
    <location>
        <begin position="945"/>
        <end position="966"/>
    </location>
</feature>
<evidence type="ECO:0000256" key="2">
    <source>
        <dbReference type="ARBA" id="ARBA00022771"/>
    </source>
</evidence>
<feature type="region of interest" description="Disordered" evidence="5">
    <location>
        <begin position="1054"/>
        <end position="1097"/>
    </location>
</feature>
<feature type="region of interest" description="Disordered" evidence="5">
    <location>
        <begin position="665"/>
        <end position="742"/>
    </location>
</feature>
<gene>
    <name evidence="7" type="ORF">PEBR_33533</name>
</gene>
<accession>A0A1S9RE61</accession>
<feature type="compositionally biased region" description="Low complexity" evidence="5">
    <location>
        <begin position="115"/>
        <end position="156"/>
    </location>
</feature>
<feature type="compositionally biased region" description="Low complexity" evidence="5">
    <location>
        <begin position="175"/>
        <end position="201"/>
    </location>
</feature>
<dbReference type="GO" id="GO:0008270">
    <property type="term" value="F:zinc ion binding"/>
    <property type="evidence" value="ECO:0007669"/>
    <property type="project" value="UniProtKB-KW"/>
</dbReference>
<feature type="compositionally biased region" description="Pro residues" evidence="5">
    <location>
        <begin position="951"/>
        <end position="961"/>
    </location>
</feature>
<dbReference type="EMBL" id="LJBN01000193">
    <property type="protein sequence ID" value="OOQ83705.1"/>
    <property type="molecule type" value="Genomic_DNA"/>
</dbReference>
<evidence type="ECO:0000256" key="5">
    <source>
        <dbReference type="SAM" id="MobiDB-lite"/>
    </source>
</evidence>
<dbReference type="SUPFAM" id="SSF90229">
    <property type="entry name" value="CCCH zinc finger"/>
    <property type="match status" value="1"/>
</dbReference>
<dbReference type="InterPro" id="IPR000571">
    <property type="entry name" value="Znf_CCCH"/>
</dbReference>
<proteinExistence type="predicted"/>
<evidence type="ECO:0000259" key="6">
    <source>
        <dbReference type="PROSITE" id="PS50103"/>
    </source>
</evidence>
<feature type="compositionally biased region" description="Low complexity" evidence="5">
    <location>
        <begin position="36"/>
        <end position="61"/>
    </location>
</feature>
<feature type="compositionally biased region" description="Low complexity" evidence="5">
    <location>
        <begin position="327"/>
        <end position="341"/>
    </location>
</feature>
<feature type="compositionally biased region" description="Polar residues" evidence="5">
    <location>
        <begin position="604"/>
        <end position="618"/>
    </location>
</feature>
<feature type="compositionally biased region" description="Low complexity" evidence="5">
    <location>
        <begin position="72"/>
        <end position="82"/>
    </location>
</feature>
<evidence type="ECO:0000256" key="1">
    <source>
        <dbReference type="ARBA" id="ARBA00022723"/>
    </source>
</evidence>
<dbReference type="SMART" id="SM00356">
    <property type="entry name" value="ZnF_C3H1"/>
    <property type="match status" value="1"/>
</dbReference>
<name>A0A1S9RE61_PENBI</name>
<feature type="region of interest" description="Disordered" evidence="5">
    <location>
        <begin position="310"/>
        <end position="378"/>
    </location>
</feature>
<dbReference type="Pfam" id="PF18044">
    <property type="entry name" value="zf-CCCH_4"/>
    <property type="match status" value="1"/>
</dbReference>
<feature type="region of interest" description="Disordered" evidence="5">
    <location>
        <begin position="864"/>
        <end position="888"/>
    </location>
</feature>
<dbReference type="InterPro" id="IPR041367">
    <property type="entry name" value="Znf-CCCH_4"/>
</dbReference>
<feature type="compositionally biased region" description="Basic and acidic residues" evidence="5">
    <location>
        <begin position="1065"/>
        <end position="1075"/>
    </location>
</feature>